<dbReference type="InterPro" id="IPR018490">
    <property type="entry name" value="cNMP-bd_dom_sf"/>
</dbReference>
<accession>A0A1H6FIP5</accession>
<dbReference type="Gene3D" id="2.60.120.10">
    <property type="entry name" value="Jelly Rolls"/>
    <property type="match status" value="1"/>
</dbReference>
<dbReference type="PROSITE" id="PS50042">
    <property type="entry name" value="CNMP_BINDING_3"/>
    <property type="match status" value="1"/>
</dbReference>
<dbReference type="InterPro" id="IPR000595">
    <property type="entry name" value="cNMP-bd_dom"/>
</dbReference>
<proteinExistence type="predicted"/>
<dbReference type="EMBL" id="FMSV02000557">
    <property type="protein sequence ID" value="SEH08925.1"/>
    <property type="molecule type" value="Genomic_DNA"/>
</dbReference>
<dbReference type="SUPFAM" id="SSF51206">
    <property type="entry name" value="cAMP-binding domain-like"/>
    <property type="match status" value="1"/>
</dbReference>
<dbReference type="Proteomes" id="UP000236724">
    <property type="component" value="Unassembled WGS sequence"/>
</dbReference>
<organism evidence="2 3">
    <name type="scientific">Candidatus Venteria ishoeyi</name>
    <dbReference type="NCBI Taxonomy" id="1899563"/>
    <lineage>
        <taxon>Bacteria</taxon>
        <taxon>Pseudomonadati</taxon>
        <taxon>Pseudomonadota</taxon>
        <taxon>Gammaproteobacteria</taxon>
        <taxon>Thiotrichales</taxon>
        <taxon>Thiotrichaceae</taxon>
        <taxon>Venteria</taxon>
    </lineage>
</organism>
<feature type="domain" description="Cyclic nucleotide-binding" evidence="1">
    <location>
        <begin position="355"/>
        <end position="475"/>
    </location>
</feature>
<dbReference type="CDD" id="cd00038">
    <property type="entry name" value="CAP_ED"/>
    <property type="match status" value="1"/>
</dbReference>
<dbReference type="InterPro" id="IPR010732">
    <property type="entry name" value="T6SS_TssG-like"/>
</dbReference>
<evidence type="ECO:0000313" key="2">
    <source>
        <dbReference type="EMBL" id="SEH08925.1"/>
    </source>
</evidence>
<dbReference type="AlphaFoldDB" id="A0A1H6FIP5"/>
<dbReference type="OrthoDB" id="61906at2"/>
<gene>
    <name evidence="2" type="primary">crp_5</name>
    <name evidence="2" type="ORF">MBHS_04818</name>
</gene>
<dbReference type="NCBIfam" id="TIGR03347">
    <property type="entry name" value="VI_chp_1"/>
    <property type="match status" value="1"/>
</dbReference>
<name>A0A1H6FIP5_9GAMM</name>
<sequence>MPPLKRRITVLESLLKEAHRFEFYQAVRLLLQCAPAAHRPAQHNNPMQEAICFRSKVDIRFPATEIDEIEVPDAQDPNISDTRPQMQVNFMGLAGANGPLPTPYTELIMDRVWNKDTALKSFLDIFNHRLLSLQYRVRSTHRLGYGENTPWQSRFARFLFSLFGMGTEGLQQRMQTEDHALLHYAGILQHEPHSQVALEAMLSDYFRVKMKVLPFIGQWLELSEDACTHLGSAKGQQQSLGQGAALGSRVWDQQGKLLIQTEALDFQAFLNFLPIGWGFIPLCELTRFFIGPELDFDLEIRLKKAAVPACTLSHKKGARLSWTSWLKSADFQQNPQVTLRPKKLLKEKSETTIPLLAYLPQEAREMIHNHMQVHNLPMHTVVIQQGEQSHSLFLIRSGSVQVVRKTVEGQEKTLANLQAGDFFGEFSLLTDKPRMATVITTADTKLLELDKADVEWIIEKYPRIRQMLMSIYTHRNHYKV</sequence>
<dbReference type="PANTHER" id="PTHR35564:SF4">
    <property type="entry name" value="CYTOPLASMIC PROTEIN"/>
    <property type="match status" value="1"/>
</dbReference>
<keyword evidence="3" id="KW-1185">Reference proteome</keyword>
<dbReference type="PANTHER" id="PTHR35564">
    <property type="match status" value="1"/>
</dbReference>
<dbReference type="Pfam" id="PF06996">
    <property type="entry name" value="T6SS_TssG"/>
    <property type="match status" value="1"/>
</dbReference>
<evidence type="ECO:0000313" key="3">
    <source>
        <dbReference type="Proteomes" id="UP000236724"/>
    </source>
</evidence>
<dbReference type="InterPro" id="IPR014710">
    <property type="entry name" value="RmlC-like_jellyroll"/>
</dbReference>
<dbReference type="SMART" id="SM00100">
    <property type="entry name" value="cNMP"/>
    <property type="match status" value="1"/>
</dbReference>
<reference evidence="2 3" key="1">
    <citation type="submission" date="2016-10" db="EMBL/GenBank/DDBJ databases">
        <authorList>
            <person name="de Groot N.N."/>
        </authorList>
    </citation>
    <scope>NUCLEOTIDE SEQUENCE [LARGE SCALE GENOMIC DNA]</scope>
    <source>
        <strain evidence="2">MBHS1</strain>
    </source>
</reference>
<evidence type="ECO:0000259" key="1">
    <source>
        <dbReference type="PROSITE" id="PS50042"/>
    </source>
</evidence>
<protein>
    <submittedName>
        <fullName evidence="2">cAMP-activated global transcriptional regulator CRP</fullName>
    </submittedName>
</protein>
<dbReference type="RefSeq" id="WP_103922429.1">
    <property type="nucleotide sequence ID" value="NZ_FMSV02000557.1"/>
</dbReference>
<dbReference type="Pfam" id="PF00027">
    <property type="entry name" value="cNMP_binding"/>
    <property type="match status" value="1"/>
</dbReference>